<accession>A0A0C9T198</accession>
<reference evidence="1 2" key="1">
    <citation type="submission" date="2014-06" db="EMBL/GenBank/DDBJ databases">
        <title>Evolutionary Origins and Diversification of the Mycorrhizal Mutualists.</title>
        <authorList>
            <consortium name="DOE Joint Genome Institute"/>
            <consortium name="Mycorrhizal Genomics Consortium"/>
            <person name="Kohler A."/>
            <person name="Kuo A."/>
            <person name="Nagy L.G."/>
            <person name="Floudas D."/>
            <person name="Copeland A."/>
            <person name="Barry K.W."/>
            <person name="Cichocki N."/>
            <person name="Veneault-Fourrey C."/>
            <person name="LaButti K."/>
            <person name="Lindquist E.A."/>
            <person name="Lipzen A."/>
            <person name="Lundell T."/>
            <person name="Morin E."/>
            <person name="Murat C."/>
            <person name="Riley R."/>
            <person name="Ohm R."/>
            <person name="Sun H."/>
            <person name="Tunlid A."/>
            <person name="Henrissat B."/>
            <person name="Grigoriev I.V."/>
            <person name="Hibbett D.S."/>
            <person name="Martin F."/>
        </authorList>
    </citation>
    <scope>NUCLEOTIDE SEQUENCE [LARGE SCALE GENOMIC DNA]</scope>
    <source>
        <strain evidence="1 2">FD-325 SS-3</strain>
    </source>
</reference>
<evidence type="ECO:0000313" key="1">
    <source>
        <dbReference type="EMBL" id="KII82954.1"/>
    </source>
</evidence>
<organism evidence="1 2">
    <name type="scientific">Plicaturopsis crispa FD-325 SS-3</name>
    <dbReference type="NCBI Taxonomy" id="944288"/>
    <lineage>
        <taxon>Eukaryota</taxon>
        <taxon>Fungi</taxon>
        <taxon>Dikarya</taxon>
        <taxon>Basidiomycota</taxon>
        <taxon>Agaricomycotina</taxon>
        <taxon>Agaricomycetes</taxon>
        <taxon>Agaricomycetidae</taxon>
        <taxon>Amylocorticiales</taxon>
        <taxon>Amylocorticiaceae</taxon>
        <taxon>Plicatura</taxon>
        <taxon>Plicaturopsis crispa</taxon>
    </lineage>
</organism>
<sequence length="361" mass="40458">MGVSRSFSRPATRHGARSENILCLHPIADRSASRSQAGVVEPHKLPNMAIAKVSERVVVRAFFPGLLTAARAEPTLSAAEAAQVYDVGIRPASMVVQRNTTSTDWPVNYAAELMRAQNPAGGFAYAKKPLSYRDVPRFSERFVHFMTEGVPWAKDMFFMTQVRGTKGATWHAGNAAAAREHLEEYKTDFLIDDNDMWWIDVGAELFIPGRALVWRRDGHTKLLRHLLHFSPRDASTLANAADVDVAAHLSDVAGFRVKIDQRPNRHHATYLQAYTTDKSAVYHRDGYRAAKYLSGAAALKGAPPKYLDSLYHLYEACQVELDCSARVEVRVPLEQADRVLLNLSAQFCDETVLNFERDTWW</sequence>
<gene>
    <name evidence="1" type="ORF">PLICRDRAFT_120031</name>
</gene>
<proteinExistence type="predicted"/>
<protein>
    <submittedName>
        <fullName evidence="1">Uncharacterized protein</fullName>
    </submittedName>
</protein>
<dbReference type="EMBL" id="KN832593">
    <property type="protein sequence ID" value="KII82954.1"/>
    <property type="molecule type" value="Genomic_DNA"/>
</dbReference>
<dbReference type="Proteomes" id="UP000053263">
    <property type="component" value="Unassembled WGS sequence"/>
</dbReference>
<evidence type="ECO:0000313" key="2">
    <source>
        <dbReference type="Proteomes" id="UP000053263"/>
    </source>
</evidence>
<keyword evidence="2" id="KW-1185">Reference proteome</keyword>
<dbReference type="OrthoDB" id="3261690at2759"/>
<name>A0A0C9T198_PLICR</name>
<dbReference type="AlphaFoldDB" id="A0A0C9T198"/>
<dbReference type="HOGENOM" id="CLU_047288_0_0_1"/>